<dbReference type="Proteomes" id="UP001362999">
    <property type="component" value="Unassembled WGS sequence"/>
</dbReference>
<gene>
    <name evidence="3" type="ORF">R3P38DRAFT_3038541</name>
</gene>
<evidence type="ECO:0000313" key="4">
    <source>
        <dbReference type="Proteomes" id="UP001362999"/>
    </source>
</evidence>
<protein>
    <recommendedName>
        <fullName evidence="5">Protein FAM72A</fullName>
    </recommendedName>
</protein>
<dbReference type="AlphaFoldDB" id="A0AAW0A9X8"/>
<evidence type="ECO:0008006" key="5">
    <source>
        <dbReference type="Google" id="ProtNLM"/>
    </source>
</evidence>
<dbReference type="PANTHER" id="PTHR31841">
    <property type="entry name" value="PROTEIN FAM72A-RELATED"/>
    <property type="match status" value="1"/>
</dbReference>
<organism evidence="3 4">
    <name type="scientific">Favolaschia claudopus</name>
    <dbReference type="NCBI Taxonomy" id="2862362"/>
    <lineage>
        <taxon>Eukaryota</taxon>
        <taxon>Fungi</taxon>
        <taxon>Dikarya</taxon>
        <taxon>Basidiomycota</taxon>
        <taxon>Agaricomycotina</taxon>
        <taxon>Agaricomycetes</taxon>
        <taxon>Agaricomycetidae</taxon>
        <taxon>Agaricales</taxon>
        <taxon>Marasmiineae</taxon>
        <taxon>Mycenaceae</taxon>
        <taxon>Favolaschia</taxon>
    </lineage>
</organism>
<name>A0AAW0A9X8_9AGAR</name>
<evidence type="ECO:0000256" key="2">
    <source>
        <dbReference type="SAM" id="MobiDB-lite"/>
    </source>
</evidence>
<comment type="similarity">
    <text evidence="1">Belongs to the FAM72 family.</text>
</comment>
<dbReference type="InterPro" id="IPR026768">
    <property type="entry name" value="YPEH2ZP"/>
</dbReference>
<reference evidence="3 4" key="1">
    <citation type="journal article" date="2024" name="J Genomics">
        <title>Draft genome sequencing and assembly of Favolaschia claudopus CIRM-BRFM 2984 isolated from oak limbs.</title>
        <authorList>
            <person name="Navarro D."/>
            <person name="Drula E."/>
            <person name="Chaduli D."/>
            <person name="Cazenave R."/>
            <person name="Ahrendt S."/>
            <person name="Wang J."/>
            <person name="Lipzen A."/>
            <person name="Daum C."/>
            <person name="Barry K."/>
            <person name="Grigoriev I.V."/>
            <person name="Favel A."/>
            <person name="Rosso M.N."/>
            <person name="Martin F."/>
        </authorList>
    </citation>
    <scope>NUCLEOTIDE SEQUENCE [LARGE SCALE GENOMIC DNA]</scope>
    <source>
        <strain evidence="3 4">CIRM-BRFM 2984</strain>
    </source>
</reference>
<dbReference type="EMBL" id="JAWWNJ010000077">
    <property type="protein sequence ID" value="KAK7005609.1"/>
    <property type="molecule type" value="Genomic_DNA"/>
</dbReference>
<feature type="region of interest" description="Disordered" evidence="2">
    <location>
        <begin position="263"/>
        <end position="290"/>
    </location>
</feature>
<evidence type="ECO:0000256" key="1">
    <source>
        <dbReference type="ARBA" id="ARBA00006888"/>
    </source>
</evidence>
<comment type="caution">
    <text evidence="3">The sequence shown here is derived from an EMBL/GenBank/DDBJ whole genome shotgun (WGS) entry which is preliminary data.</text>
</comment>
<feature type="compositionally biased region" description="Low complexity" evidence="2">
    <location>
        <begin position="231"/>
        <end position="240"/>
    </location>
</feature>
<dbReference type="GO" id="GO:0005829">
    <property type="term" value="C:cytosol"/>
    <property type="evidence" value="ECO:0007669"/>
    <property type="project" value="TreeGrafter"/>
</dbReference>
<feature type="region of interest" description="Disordered" evidence="2">
    <location>
        <begin position="200"/>
        <end position="240"/>
    </location>
</feature>
<evidence type="ECO:0000313" key="3">
    <source>
        <dbReference type="EMBL" id="KAK7005609.1"/>
    </source>
</evidence>
<sequence length="360" mass="39072">MFSYRHPWHSHLAFPPANPHLYPPPPPPVSHKVWILDCKACGMFLTNRGMKAVLLLRPNVALYSSDALPVNCSAYTSNPQVLRPATTCPSSSGHAPRTCECLTQTLCCHGCGSAIGYMIVIPCAQCTSSISITNRSTNGHRFVFHSSEIKSTERLYVSNEPGVILAEAAPAYSPPLLTPYTASALHNGLFRVPRSSAFHSHSQSPSAGAAYSEYLPTPPLEIDDESPPPSDSSSPTLSSFPFDGSHYPVDSLYPGPHPALVHTHYPHLNRTHGPIPSHNRATSAVSSDSSISSLPPLIPAYGLPGEQSEAPIIPALQAGDVLYWHHLVKHGEIPGVMEDVRARRHSLAIKVEKTRMHFDR</sequence>
<proteinExistence type="inferred from homology"/>
<dbReference type="Pfam" id="PF14976">
    <property type="entry name" value="YPEH2ZP"/>
    <property type="match status" value="1"/>
</dbReference>
<dbReference type="PANTHER" id="PTHR31841:SF1">
    <property type="entry name" value="PROTEIN FAM72A-RELATED"/>
    <property type="match status" value="1"/>
</dbReference>
<keyword evidence="4" id="KW-1185">Reference proteome</keyword>
<accession>A0AAW0A9X8</accession>